<sequence>MQQRHMCKCAKVTFYEVEFKLSGMKVIPTHKNCGEGLNDDQFNSFEKELVKYWGFEQK</sequence>
<dbReference type="OrthoDB" id="144at2157"/>
<dbReference type="STRING" id="1459636.NTE_00964"/>
<dbReference type="AlphaFoldDB" id="A0A075MUQ3"/>
<name>A0A075MUQ3_9ARCH</name>
<dbReference type="EMBL" id="CP007174">
    <property type="protein sequence ID" value="AIF83039.1"/>
    <property type="molecule type" value="Genomic_DNA"/>
</dbReference>
<evidence type="ECO:0000313" key="2">
    <source>
        <dbReference type="Proteomes" id="UP000028194"/>
    </source>
</evidence>
<proteinExistence type="predicted"/>
<accession>A0A075MUQ3</accession>
<dbReference type="RefSeq" id="WP_158385086.1">
    <property type="nucleotide sequence ID" value="NZ_CP007174.1"/>
</dbReference>
<dbReference type="KEGG" id="nev:NTE_00964"/>
<organism evidence="1 2">
    <name type="scientific">Candidatus Nitrososphaera evergladensis SR1</name>
    <dbReference type="NCBI Taxonomy" id="1459636"/>
    <lineage>
        <taxon>Archaea</taxon>
        <taxon>Nitrososphaerota</taxon>
        <taxon>Nitrososphaeria</taxon>
        <taxon>Nitrososphaerales</taxon>
        <taxon>Nitrososphaeraceae</taxon>
        <taxon>Nitrososphaera</taxon>
    </lineage>
</organism>
<dbReference type="Proteomes" id="UP000028194">
    <property type="component" value="Chromosome"/>
</dbReference>
<evidence type="ECO:0000313" key="1">
    <source>
        <dbReference type="EMBL" id="AIF83039.1"/>
    </source>
</evidence>
<gene>
    <name evidence="1" type="ORF">NTE_00964</name>
</gene>
<protein>
    <submittedName>
        <fullName evidence="1">Uncharacterized protein</fullName>
    </submittedName>
</protein>
<dbReference type="HOGENOM" id="CLU_3038873_0_0_2"/>
<reference evidence="1 2" key="1">
    <citation type="journal article" date="2014" name="PLoS ONE">
        <title>Genome Sequence of Candidatus Nitrososphaera evergladensis from Group I.1b Enriched from Everglades Soil Reveals Novel Genomic Features of the Ammonia-Oxidizing Archaea.</title>
        <authorList>
            <person name="Zhalnina K.V."/>
            <person name="Dias R."/>
            <person name="Leonard M.T."/>
            <person name="Dorr de Quadros P."/>
            <person name="Camargo F.A."/>
            <person name="Drew J.C."/>
            <person name="Farmerie W.G."/>
            <person name="Daroub S.H."/>
            <person name="Triplett E.W."/>
        </authorList>
    </citation>
    <scope>NUCLEOTIDE SEQUENCE [LARGE SCALE GENOMIC DNA]</scope>
    <source>
        <strain evidence="1 2">SR1</strain>
    </source>
</reference>
<keyword evidence="2" id="KW-1185">Reference proteome</keyword>
<dbReference type="GeneID" id="43502583"/>
<dbReference type="eggNOG" id="arCOG11928">
    <property type="taxonomic scope" value="Archaea"/>
</dbReference>